<dbReference type="InterPro" id="IPR029028">
    <property type="entry name" value="Alpha/beta_knot_MTases"/>
</dbReference>
<evidence type="ECO:0000256" key="3">
    <source>
        <dbReference type="ARBA" id="ARBA00022691"/>
    </source>
</evidence>
<dbReference type="Proteomes" id="UP000009399">
    <property type="component" value="Chromosome"/>
</dbReference>
<evidence type="ECO:0000313" key="6">
    <source>
        <dbReference type="EMBL" id="AFX73939.1"/>
    </source>
</evidence>
<evidence type="ECO:0000256" key="2">
    <source>
        <dbReference type="ARBA" id="ARBA00022679"/>
    </source>
</evidence>
<dbReference type="GO" id="GO:0070038">
    <property type="term" value="F:rRNA (pseudouridine-N3-)-methyltransferase activity"/>
    <property type="evidence" value="ECO:0007669"/>
    <property type="project" value="UniProtKB-UniRule"/>
</dbReference>
<name>A0AAI8AM68_MESHY</name>
<dbReference type="AlphaFoldDB" id="A0AAI8AM68"/>
<sequence length="150" mass="17696">MKITIIDFNNDEEDLKKIYSKFVKRIEFFSSVNFIILKEKKEVNIDKKKYLETLEIIKNIPKNSKVFLFTINSRQPDSIEFSKTVTNEANITLIIGGSNGVDEQKLEQEITNLEKISFSKLTFPHKIFKLLVLEQIYRAFCIQKNIKYHK</sequence>
<comment type="subunit">
    <text evidence="5">Homodimer.</text>
</comment>
<dbReference type="GO" id="GO:0005737">
    <property type="term" value="C:cytoplasm"/>
    <property type="evidence" value="ECO:0007669"/>
    <property type="project" value="UniProtKB-SubCell"/>
</dbReference>
<comment type="catalytic activity">
    <reaction evidence="5">
        <text>pseudouridine(1915) in 23S rRNA + S-adenosyl-L-methionine = N(3)-methylpseudouridine(1915) in 23S rRNA + S-adenosyl-L-homocysteine + H(+)</text>
        <dbReference type="Rhea" id="RHEA:42752"/>
        <dbReference type="Rhea" id="RHEA-COMP:10221"/>
        <dbReference type="Rhea" id="RHEA-COMP:10222"/>
        <dbReference type="ChEBI" id="CHEBI:15378"/>
        <dbReference type="ChEBI" id="CHEBI:57856"/>
        <dbReference type="ChEBI" id="CHEBI:59789"/>
        <dbReference type="ChEBI" id="CHEBI:65314"/>
        <dbReference type="ChEBI" id="CHEBI:74486"/>
        <dbReference type="EC" id="2.1.1.177"/>
    </reaction>
</comment>
<dbReference type="EC" id="2.1.1.177" evidence="5"/>
<reference evidence="6 7" key="1">
    <citation type="journal article" date="2013" name="Genome Announc.">
        <title>Complete Genome Sequence of Mycoplasma hyorhinis Strain SK76.</title>
        <authorList>
            <person name="Goodison S."/>
            <person name="Urquidi V."/>
            <person name="Kumar D."/>
            <person name="Reyes L."/>
            <person name="Rosser C.J."/>
        </authorList>
    </citation>
    <scope>NUCLEOTIDE SEQUENCE [LARGE SCALE GENOMIC DNA]</scope>
    <source>
        <strain evidence="6 7">SK76</strain>
    </source>
</reference>
<dbReference type="RefSeq" id="WP_015083967.1">
    <property type="nucleotide sequence ID" value="NC_019552.1"/>
</dbReference>
<dbReference type="InterPro" id="IPR029026">
    <property type="entry name" value="tRNA_m1G_MTases_N"/>
</dbReference>
<evidence type="ECO:0000313" key="7">
    <source>
        <dbReference type="Proteomes" id="UP000009399"/>
    </source>
</evidence>
<organism evidence="6 7">
    <name type="scientific">Mesomycoplasma hyorhinis SK76</name>
    <dbReference type="NCBI Taxonomy" id="1118964"/>
    <lineage>
        <taxon>Bacteria</taxon>
        <taxon>Bacillati</taxon>
        <taxon>Mycoplasmatota</taxon>
        <taxon>Mycoplasmoidales</taxon>
        <taxon>Metamycoplasmataceae</taxon>
        <taxon>Mesomycoplasma</taxon>
    </lineage>
</organism>
<dbReference type="KEGG" id="mhs:MOS_005"/>
<evidence type="ECO:0000256" key="1">
    <source>
        <dbReference type="ARBA" id="ARBA00022603"/>
    </source>
</evidence>
<keyword evidence="3 5" id="KW-0949">S-adenosyl-L-methionine</keyword>
<dbReference type="Pfam" id="PF02590">
    <property type="entry name" value="SPOUT_MTase"/>
    <property type="match status" value="1"/>
</dbReference>
<keyword evidence="2 5" id="KW-0808">Transferase</keyword>
<dbReference type="SUPFAM" id="SSF75217">
    <property type="entry name" value="alpha/beta knot"/>
    <property type="match status" value="1"/>
</dbReference>
<accession>A0AAI8AM68</accession>
<dbReference type="InterPro" id="IPR003742">
    <property type="entry name" value="RlmH-like"/>
</dbReference>
<dbReference type="PANTHER" id="PTHR33603:SF1">
    <property type="entry name" value="RIBOSOMAL RNA LARGE SUBUNIT METHYLTRANSFERASE H"/>
    <property type="match status" value="1"/>
</dbReference>
<feature type="binding site" evidence="5">
    <location>
        <position position="96"/>
    </location>
    <ligand>
        <name>S-adenosyl-L-methionine</name>
        <dbReference type="ChEBI" id="CHEBI:59789"/>
    </ligand>
</feature>
<keyword evidence="1 5" id="KW-0489">Methyltransferase</keyword>
<proteinExistence type="inferred from homology"/>
<gene>
    <name evidence="5 6" type="primary">rlmH</name>
    <name evidence="6" type="ORF">MOS_005</name>
</gene>
<keyword evidence="5" id="KW-0698">rRNA processing</keyword>
<dbReference type="HAMAP" id="MF_00658">
    <property type="entry name" value="23SrRNA_methyltr_H"/>
    <property type="match status" value="1"/>
</dbReference>
<dbReference type="Gene3D" id="3.40.1280.10">
    <property type="match status" value="1"/>
</dbReference>
<evidence type="ECO:0000256" key="5">
    <source>
        <dbReference type="HAMAP-Rule" id="MF_00658"/>
    </source>
</evidence>
<comment type="caution">
    <text evidence="5">Lacks conserved residue(s) required for the propagation of feature annotation.</text>
</comment>
<evidence type="ECO:0000256" key="4">
    <source>
        <dbReference type="ARBA" id="ARBA00038303"/>
    </source>
</evidence>
<dbReference type="EMBL" id="CP003914">
    <property type="protein sequence ID" value="AFX73939.1"/>
    <property type="molecule type" value="Genomic_DNA"/>
</dbReference>
<comment type="function">
    <text evidence="5">Specifically methylates the pseudouridine at position 1915 (m3Psi1915) in 23S rRNA.</text>
</comment>
<feature type="binding site" evidence="5">
    <location>
        <begin position="118"/>
        <end position="123"/>
    </location>
    <ligand>
        <name>S-adenosyl-L-methionine</name>
        <dbReference type="ChEBI" id="CHEBI:59789"/>
    </ligand>
</feature>
<comment type="subcellular location">
    <subcellularLocation>
        <location evidence="5">Cytoplasm</location>
    </subcellularLocation>
</comment>
<dbReference type="PIRSF" id="PIRSF004505">
    <property type="entry name" value="MT_bac"/>
    <property type="match status" value="1"/>
</dbReference>
<dbReference type="PANTHER" id="PTHR33603">
    <property type="entry name" value="METHYLTRANSFERASE"/>
    <property type="match status" value="1"/>
</dbReference>
<comment type="similarity">
    <text evidence="4 5">Belongs to the RNA methyltransferase RlmH family.</text>
</comment>
<protein>
    <recommendedName>
        <fullName evidence="5">Ribosomal RNA large subunit methyltransferase H</fullName>
        <ecNumber evidence="5">2.1.1.177</ecNumber>
    </recommendedName>
    <alternativeName>
        <fullName evidence="5">23S rRNA (pseudouridine1915-N3)-methyltransferase</fullName>
    </alternativeName>
    <alternativeName>
        <fullName evidence="5">23S rRNA m3Psi1915 methyltransferase</fullName>
    </alternativeName>
    <alternativeName>
        <fullName evidence="5">rRNA (pseudouridine-N3-)-methyltransferase RlmH</fullName>
    </alternativeName>
</protein>
<keyword evidence="5" id="KW-0963">Cytoplasm</keyword>
<dbReference type="CDD" id="cd18081">
    <property type="entry name" value="RlmH-like"/>
    <property type="match status" value="1"/>
</dbReference>